<reference evidence="2" key="1">
    <citation type="submission" date="2023-03" db="EMBL/GenBank/DDBJ databases">
        <title>Massive genome expansion in bonnet fungi (Mycena s.s.) driven by repeated elements and novel gene families across ecological guilds.</title>
        <authorList>
            <consortium name="Lawrence Berkeley National Laboratory"/>
            <person name="Harder C.B."/>
            <person name="Miyauchi S."/>
            <person name="Viragh M."/>
            <person name="Kuo A."/>
            <person name="Thoen E."/>
            <person name="Andreopoulos B."/>
            <person name="Lu D."/>
            <person name="Skrede I."/>
            <person name="Drula E."/>
            <person name="Henrissat B."/>
            <person name="Morin E."/>
            <person name="Kohler A."/>
            <person name="Barry K."/>
            <person name="LaButti K."/>
            <person name="Morin E."/>
            <person name="Salamov A."/>
            <person name="Lipzen A."/>
            <person name="Mereny Z."/>
            <person name="Hegedus B."/>
            <person name="Baldrian P."/>
            <person name="Stursova M."/>
            <person name="Weitz H."/>
            <person name="Taylor A."/>
            <person name="Grigoriev I.V."/>
            <person name="Nagy L.G."/>
            <person name="Martin F."/>
            <person name="Kauserud H."/>
        </authorList>
    </citation>
    <scope>NUCLEOTIDE SEQUENCE</scope>
    <source>
        <strain evidence="2">9284</strain>
    </source>
</reference>
<evidence type="ECO:0000313" key="2">
    <source>
        <dbReference type="EMBL" id="KAJ7607142.1"/>
    </source>
</evidence>
<proteinExistence type="predicted"/>
<dbReference type="SUPFAM" id="SSF54909">
    <property type="entry name" value="Dimeric alpha+beta barrel"/>
    <property type="match status" value="1"/>
</dbReference>
<keyword evidence="3" id="KW-1185">Reference proteome</keyword>
<organism evidence="2 3">
    <name type="scientific">Roridomyces roridus</name>
    <dbReference type="NCBI Taxonomy" id="1738132"/>
    <lineage>
        <taxon>Eukaryota</taxon>
        <taxon>Fungi</taxon>
        <taxon>Dikarya</taxon>
        <taxon>Basidiomycota</taxon>
        <taxon>Agaricomycotina</taxon>
        <taxon>Agaricomycetes</taxon>
        <taxon>Agaricomycetidae</taxon>
        <taxon>Agaricales</taxon>
        <taxon>Marasmiineae</taxon>
        <taxon>Mycenaceae</taxon>
        <taxon>Roridomyces</taxon>
    </lineage>
</organism>
<dbReference type="Proteomes" id="UP001221142">
    <property type="component" value="Unassembled WGS sequence"/>
</dbReference>
<sequence length="108" mass="12159">MTVQHLTLAKFRHGTTCEEKKEAIRTVYLMAVAALIIPGVTALKVGPPVSQKGARGYEFALTVEFEDLQAFREYIPHPHHRLVAEYISNFSEGTPLSYQIDTSREARL</sequence>
<dbReference type="Pfam" id="PF07876">
    <property type="entry name" value="Dabb"/>
    <property type="match status" value="1"/>
</dbReference>
<dbReference type="PROSITE" id="PS51502">
    <property type="entry name" value="S_R_A_B_BARREL"/>
    <property type="match status" value="1"/>
</dbReference>
<dbReference type="InterPro" id="IPR013097">
    <property type="entry name" value="Dabb"/>
</dbReference>
<evidence type="ECO:0000259" key="1">
    <source>
        <dbReference type="PROSITE" id="PS51502"/>
    </source>
</evidence>
<dbReference type="AlphaFoldDB" id="A0AAD7F9T3"/>
<comment type="caution">
    <text evidence="2">The sequence shown here is derived from an EMBL/GenBank/DDBJ whole genome shotgun (WGS) entry which is preliminary data.</text>
</comment>
<dbReference type="Gene3D" id="3.30.70.100">
    <property type="match status" value="1"/>
</dbReference>
<dbReference type="InterPro" id="IPR011008">
    <property type="entry name" value="Dimeric_a/b-barrel"/>
</dbReference>
<protein>
    <recommendedName>
        <fullName evidence="1">Stress-response A/B barrel domain-containing protein</fullName>
    </recommendedName>
</protein>
<name>A0AAD7F9T3_9AGAR</name>
<evidence type="ECO:0000313" key="3">
    <source>
        <dbReference type="Proteomes" id="UP001221142"/>
    </source>
</evidence>
<accession>A0AAD7F9T3</accession>
<dbReference type="EMBL" id="JARKIF010000051">
    <property type="protein sequence ID" value="KAJ7607142.1"/>
    <property type="molecule type" value="Genomic_DNA"/>
</dbReference>
<gene>
    <name evidence="2" type="ORF">FB45DRAFT_1040406</name>
</gene>
<dbReference type="SMART" id="SM00886">
    <property type="entry name" value="Dabb"/>
    <property type="match status" value="1"/>
</dbReference>
<feature type="domain" description="Stress-response A/B barrel" evidence="1">
    <location>
        <begin position="3"/>
        <end position="108"/>
    </location>
</feature>